<comment type="caution">
    <text evidence="3">The sequence shown here is derived from an EMBL/GenBank/DDBJ whole genome shotgun (WGS) entry which is preliminary data.</text>
</comment>
<evidence type="ECO:0000313" key="3">
    <source>
        <dbReference type="EMBL" id="DBA04506.1"/>
    </source>
</evidence>
<evidence type="ECO:0000256" key="2">
    <source>
        <dbReference type="SAM" id="MobiDB-lite"/>
    </source>
</evidence>
<protein>
    <recommendedName>
        <fullName evidence="5">Sperm-tail PG-rich repeat</fullName>
    </recommendedName>
</protein>
<dbReference type="Pfam" id="PF07004">
    <property type="entry name" value="SHIPPO-rpt"/>
    <property type="match status" value="4"/>
</dbReference>
<feature type="compositionally biased region" description="Polar residues" evidence="2">
    <location>
        <begin position="331"/>
        <end position="341"/>
    </location>
</feature>
<sequence length="646" mass="69580">MTITTRSKRTSIFTTNVPTPATVGPGSYAPERAATSFRDERKPLFSGFATSDKRNLNANKTTSAITPGPGAYLSENNNAPAPLSNISRFAPSAPGSTIFLPSSVQQNPGPGSYMPIDMETRGKITPLHMRASTSPTSNNQLEERATNKFAHLIKPSVPTIPRKEQSYGYVQVGNDLRLQGQPNNIYSGIGQDTVGPAAYNDHKQIWDEKKNAAASIKSTVKREVWEELSPRVDVPGPGAYGPVSATMVSGILPTRPLGKGGVRQCAVFASKVPILPDPRRIVRDEEREQELQAKEERLQRNKEKHKNNVIRAKVEAFGSTTNRRELSSHISAPFSNPTFVTNPGPGRYNDPTVSAPRHGKRHKKRFSDPNDDGIGFSAASERYCMTKLKITGAPGPGTYNSETPRTLERQVKAKQSVGRHGIFGTTSQRRVWDQLERAEPEEVPGPGAYDKQIDPTGGHYPLAASSAAFKSSSSRFTKRGNPNAPPHVYCVGDQTAPAVGQYDVGGTLLVGAAGAGSPTTRNPLVVPLAERAPFMTKEERAVFDPKELKEVPGPGAYTLGVDGTGKALTRSSAVRSTLSNDERFRVKPTVPPAVGPGLYAIPGTVGTKSFNVTMAPKDNVVPHVPRLRPRGGGWISKQSSSNPADE</sequence>
<proteinExistence type="predicted"/>
<feature type="coiled-coil region" evidence="1">
    <location>
        <begin position="281"/>
        <end position="315"/>
    </location>
</feature>
<name>A0AAV2ZE49_9STRA</name>
<dbReference type="InterPro" id="IPR051291">
    <property type="entry name" value="CIMAP"/>
</dbReference>
<feature type="compositionally biased region" description="Polar residues" evidence="2">
    <location>
        <begin position="1"/>
        <end position="19"/>
    </location>
</feature>
<dbReference type="Proteomes" id="UP001146120">
    <property type="component" value="Unassembled WGS sequence"/>
</dbReference>
<evidence type="ECO:0000256" key="1">
    <source>
        <dbReference type="SAM" id="Coils"/>
    </source>
</evidence>
<dbReference type="AlphaFoldDB" id="A0AAV2ZE49"/>
<organism evidence="3 4">
    <name type="scientific">Lagenidium giganteum</name>
    <dbReference type="NCBI Taxonomy" id="4803"/>
    <lineage>
        <taxon>Eukaryota</taxon>
        <taxon>Sar</taxon>
        <taxon>Stramenopiles</taxon>
        <taxon>Oomycota</taxon>
        <taxon>Peronosporomycetes</taxon>
        <taxon>Pythiales</taxon>
        <taxon>Pythiaceae</taxon>
    </lineage>
</organism>
<keyword evidence="1" id="KW-0175">Coiled coil</keyword>
<evidence type="ECO:0008006" key="5">
    <source>
        <dbReference type="Google" id="ProtNLM"/>
    </source>
</evidence>
<dbReference type="InterPro" id="IPR010736">
    <property type="entry name" value="SHIPPO-rpt"/>
</dbReference>
<gene>
    <name evidence="3" type="ORF">N0F65_011054</name>
</gene>
<evidence type="ECO:0000313" key="4">
    <source>
        <dbReference type="Proteomes" id="UP001146120"/>
    </source>
</evidence>
<keyword evidence="4" id="KW-1185">Reference proteome</keyword>
<feature type="region of interest" description="Disordered" evidence="2">
    <location>
        <begin position="1"/>
        <end position="28"/>
    </location>
</feature>
<feature type="region of interest" description="Disordered" evidence="2">
    <location>
        <begin position="331"/>
        <end position="374"/>
    </location>
</feature>
<dbReference type="EMBL" id="DAKRPA010000007">
    <property type="protein sequence ID" value="DBA04506.1"/>
    <property type="molecule type" value="Genomic_DNA"/>
</dbReference>
<reference evidence="3" key="2">
    <citation type="journal article" date="2023" name="Microbiol Resour">
        <title>Decontamination and Annotation of the Draft Genome Sequence of the Oomycete Lagenidium giganteum ARSEF 373.</title>
        <authorList>
            <person name="Morgan W.R."/>
            <person name="Tartar A."/>
        </authorList>
    </citation>
    <scope>NUCLEOTIDE SEQUENCE</scope>
    <source>
        <strain evidence="3">ARSEF 373</strain>
    </source>
</reference>
<accession>A0AAV2ZE49</accession>
<feature type="region of interest" description="Disordered" evidence="2">
    <location>
        <begin position="621"/>
        <end position="646"/>
    </location>
</feature>
<feature type="compositionally biased region" description="Polar residues" evidence="2">
    <location>
        <begin position="636"/>
        <end position="646"/>
    </location>
</feature>
<dbReference type="PANTHER" id="PTHR21580">
    <property type="entry name" value="SHIPPO-1-RELATED"/>
    <property type="match status" value="1"/>
</dbReference>
<reference evidence="3" key="1">
    <citation type="submission" date="2022-11" db="EMBL/GenBank/DDBJ databases">
        <authorList>
            <person name="Morgan W.R."/>
            <person name="Tartar A."/>
        </authorList>
    </citation>
    <scope>NUCLEOTIDE SEQUENCE</scope>
    <source>
        <strain evidence="3">ARSEF 373</strain>
    </source>
</reference>